<comment type="caution">
    <text evidence="1">The sequence shown here is derived from an EMBL/GenBank/DDBJ whole genome shotgun (WGS) entry which is preliminary data.</text>
</comment>
<accession>A0A161Q1V4</accession>
<evidence type="ECO:0000313" key="2">
    <source>
        <dbReference type="Proteomes" id="UP000075806"/>
    </source>
</evidence>
<dbReference type="Proteomes" id="UP000075806">
    <property type="component" value="Unassembled WGS sequence"/>
</dbReference>
<organism evidence="1 2">
    <name type="scientific">Alkalihalobacillus trypoxylicola</name>
    <dbReference type="NCBI Taxonomy" id="519424"/>
    <lineage>
        <taxon>Bacteria</taxon>
        <taxon>Bacillati</taxon>
        <taxon>Bacillota</taxon>
        <taxon>Bacilli</taxon>
        <taxon>Bacillales</taxon>
        <taxon>Bacillaceae</taxon>
        <taxon>Alkalihalobacillus</taxon>
    </lineage>
</organism>
<proteinExistence type="predicted"/>
<dbReference type="OrthoDB" id="2697418at2"/>
<dbReference type="EMBL" id="LTAO01000001">
    <property type="protein sequence ID" value="KYG34931.1"/>
    <property type="molecule type" value="Genomic_DNA"/>
</dbReference>
<protein>
    <submittedName>
        <fullName evidence="1">Uncharacterized protein</fullName>
    </submittedName>
</protein>
<name>A0A161Q1V4_9BACI</name>
<sequence length="268" mass="30454">MNPLIKYNPDYILSNERNTLQSFATLDALNQSVSAHMDTLKAYSCKESIMALLAHISSHSVVILGVSWMSNKTMAEHLKVSVRTIQRSIKELIALKIIKAYQTQDIKRRGQTSNTYVILPVEPLTELKNDNIQPSSHGVSLSKQSLKQPFKKSKDLVNVISDPSNQNEIFCLPTYIPNRFAMYAKLISKNESDIVKLYNKVQLAYSKCALDHSIDAYLDDVIRVLQGVVYKVKYGKIKNIFGYLYKGVLETFDRLFDLELAQLKEVSK</sequence>
<dbReference type="InterPro" id="IPR036388">
    <property type="entry name" value="WH-like_DNA-bd_sf"/>
</dbReference>
<dbReference type="Gene3D" id="1.10.10.10">
    <property type="entry name" value="Winged helix-like DNA-binding domain superfamily/Winged helix DNA-binding domain"/>
    <property type="match status" value="1"/>
</dbReference>
<gene>
    <name evidence="1" type="ORF">AZF04_00950</name>
</gene>
<keyword evidence="2" id="KW-1185">Reference proteome</keyword>
<dbReference type="Pfam" id="PF13730">
    <property type="entry name" value="HTH_36"/>
    <property type="match status" value="1"/>
</dbReference>
<dbReference type="AlphaFoldDB" id="A0A161Q1V4"/>
<reference evidence="1" key="1">
    <citation type="submission" date="2016-02" db="EMBL/GenBank/DDBJ databases">
        <title>Genome sequence of Bacillus trypoxylicola KCTC 13244(T).</title>
        <authorList>
            <person name="Jeong H."/>
            <person name="Park S.-H."/>
            <person name="Choi S.-K."/>
        </authorList>
    </citation>
    <scope>NUCLEOTIDE SEQUENCE [LARGE SCALE GENOMIC DNA]</scope>
    <source>
        <strain evidence="1">KCTC 13244</strain>
    </source>
</reference>
<dbReference type="RefSeq" id="WP_061947185.1">
    <property type="nucleotide sequence ID" value="NZ_LTAO01000001.1"/>
</dbReference>
<evidence type="ECO:0000313" key="1">
    <source>
        <dbReference type="EMBL" id="KYG34931.1"/>
    </source>
</evidence>